<dbReference type="PANTHER" id="PTHR46865">
    <property type="entry name" value="OXIDOREDUCTASE-RELATED"/>
    <property type="match status" value="1"/>
</dbReference>
<reference evidence="6" key="2">
    <citation type="submission" date="2021-08" db="EMBL/GenBank/DDBJ databases">
        <authorList>
            <person name="Gostincar C."/>
            <person name="Sun X."/>
            <person name="Song Z."/>
            <person name="Gunde-Cimerman N."/>
        </authorList>
    </citation>
    <scope>NUCLEOTIDE SEQUENCE</scope>
    <source>
        <strain evidence="6">EXF-9911</strain>
    </source>
</reference>
<dbReference type="Proteomes" id="UP000779574">
    <property type="component" value="Unassembled WGS sequence"/>
</dbReference>
<evidence type="ECO:0000256" key="3">
    <source>
        <dbReference type="ARBA" id="ARBA00023002"/>
    </source>
</evidence>
<gene>
    <name evidence="6" type="ORF">KCU76_g11731</name>
</gene>
<dbReference type="InterPro" id="IPR051704">
    <property type="entry name" value="FAD_aromatic-hydroxylase"/>
</dbReference>
<organism evidence="6 7">
    <name type="scientific">Aureobasidium melanogenum</name>
    <name type="common">Aureobasidium pullulans var. melanogenum</name>
    <dbReference type="NCBI Taxonomy" id="46634"/>
    <lineage>
        <taxon>Eukaryota</taxon>
        <taxon>Fungi</taxon>
        <taxon>Dikarya</taxon>
        <taxon>Ascomycota</taxon>
        <taxon>Pezizomycotina</taxon>
        <taxon>Dothideomycetes</taxon>
        <taxon>Dothideomycetidae</taxon>
        <taxon>Dothideales</taxon>
        <taxon>Saccotheciaceae</taxon>
        <taxon>Aureobasidium</taxon>
    </lineage>
</organism>
<protein>
    <submittedName>
        <fullName evidence="6">2-polyprenyl-6-methoxyphenol hydroxylase-like oxidoreductase</fullName>
    </submittedName>
</protein>
<dbReference type="Gene3D" id="3.40.720.10">
    <property type="entry name" value="Alkaline Phosphatase, subunit A"/>
    <property type="match status" value="1"/>
</dbReference>
<dbReference type="AlphaFoldDB" id="A0A9P8ECH0"/>
<name>A0A9P8ECH0_AURME</name>
<dbReference type="GO" id="GO:0016491">
    <property type="term" value="F:oxidoreductase activity"/>
    <property type="evidence" value="ECO:0007669"/>
    <property type="project" value="UniProtKB-KW"/>
</dbReference>
<dbReference type="PRINTS" id="PR00420">
    <property type="entry name" value="RNGMNOXGNASE"/>
</dbReference>
<dbReference type="Pfam" id="PF01494">
    <property type="entry name" value="FAD_binding_3"/>
    <property type="match status" value="1"/>
</dbReference>
<evidence type="ECO:0000256" key="4">
    <source>
        <dbReference type="SAM" id="Phobius"/>
    </source>
</evidence>
<keyword evidence="4" id="KW-0812">Transmembrane</keyword>
<dbReference type="InterPro" id="IPR002938">
    <property type="entry name" value="FAD-bd"/>
</dbReference>
<dbReference type="Gene3D" id="3.50.50.60">
    <property type="entry name" value="FAD/NAD(P)-binding domain"/>
    <property type="match status" value="1"/>
</dbReference>
<feature type="non-terminal residue" evidence="6">
    <location>
        <position position="929"/>
    </location>
</feature>
<dbReference type="GO" id="GO:0071949">
    <property type="term" value="F:FAD binding"/>
    <property type="evidence" value="ECO:0007669"/>
    <property type="project" value="InterPro"/>
</dbReference>
<feature type="transmembrane region" description="Helical" evidence="4">
    <location>
        <begin position="20"/>
        <end position="37"/>
    </location>
</feature>
<keyword evidence="4" id="KW-1133">Transmembrane helix</keyword>
<keyword evidence="3" id="KW-0560">Oxidoreductase</keyword>
<dbReference type="OrthoDB" id="2118639at2759"/>
<dbReference type="InterPro" id="IPR017850">
    <property type="entry name" value="Alkaline_phosphatase_core_sf"/>
</dbReference>
<accession>A0A9P8ECH0</accession>
<evidence type="ECO:0000313" key="6">
    <source>
        <dbReference type="EMBL" id="KAG9685407.1"/>
    </source>
</evidence>
<keyword evidence="1" id="KW-0285">Flavoprotein</keyword>
<reference evidence="6" key="1">
    <citation type="journal article" date="2021" name="J Fungi (Basel)">
        <title>Virulence traits and population genomics of the black yeast Aureobasidium melanogenum.</title>
        <authorList>
            <person name="Cernosa A."/>
            <person name="Sun X."/>
            <person name="Gostincar C."/>
            <person name="Fang C."/>
            <person name="Gunde-Cimerman N."/>
            <person name="Song Z."/>
        </authorList>
    </citation>
    <scope>NUCLEOTIDE SEQUENCE</scope>
    <source>
        <strain evidence="6">EXF-9911</strain>
    </source>
</reference>
<evidence type="ECO:0000256" key="1">
    <source>
        <dbReference type="ARBA" id="ARBA00022630"/>
    </source>
</evidence>
<evidence type="ECO:0000313" key="7">
    <source>
        <dbReference type="Proteomes" id="UP000779574"/>
    </source>
</evidence>
<dbReference type="Gene3D" id="3.30.9.10">
    <property type="entry name" value="D-Amino Acid Oxidase, subunit A, domain 2"/>
    <property type="match status" value="1"/>
</dbReference>
<dbReference type="SUPFAM" id="SSF51905">
    <property type="entry name" value="FAD/NAD(P)-binding domain"/>
    <property type="match status" value="1"/>
</dbReference>
<dbReference type="SUPFAM" id="SSF53649">
    <property type="entry name" value="Alkaline phosphatase-like"/>
    <property type="match status" value="1"/>
</dbReference>
<keyword evidence="2" id="KW-0274">FAD</keyword>
<feature type="domain" description="FAD-binding" evidence="5">
    <location>
        <begin position="19"/>
        <end position="360"/>
    </location>
</feature>
<sequence length="929" mass="100902">MSNTSDLRNTFTTSSTRQHILIVGCGIAGPVLASLLLSSHKPIATLPHITILERNTAALGSGQNIDIRGVGKHVIEKLGLTQDIKRATTGEEGVKIVDANNRIWAQFPADKTGKVETGTSDVEVLRGRLAELLSKYTEAVSKDVEARGGKGVEFISNDSIEWLHQDEKKVYARLAKAGSRTYDLVVGADGLHSKTRKLAWGAEQEGCLRPLCMYGAFFSTTKEEADGDWRSWYHASGGISVMLRPSGTKEKSTVLVLLADKNGTITKAIAGHERDVSAQKWLVLKKLEGIAWKEDRLKRAVEAADDLYFDTTAQVKLDRWSKGRVVLLGDAGYCASPFSGMGTTLALAGAYHLAGSLVTFSYQHELAFAQYENSMRPLVEKAQKLPPGMPHLIHPQTLWGVWLLRIFCALIHWSAAILFTLNMKSASFLALVSTASAALVERQPDGGWWDANWTGPRGYDGCPQFQHVAVLSVDGLHASDIDKWLSLKPSSNISMMLDHGYRYTGAYTTFPSDSFPGSVAQFVGANPRTTGVWYDDIWDRSFYPVSSGCKDPIGAEVEYDETIDYNLNKLFSGGINASNLPERLVNGQCQEVYPHQRIRVNTAWEVAVAAGKKTAYTDKHPSYDIMRGPSGTGLTTGYFPEINADIGDGKSYTVNVTECMRYDSLHVAAFLDWLDGNVPDNSEGSLGGTVPALFGGNFQSVSVGQKTAGYVKGSLAFTSPLQSAIEFVDASLGVVVNKLKAKNLYDQTLMIVCSKHGQAPIDPTLFNEVAPDNFTKEIGVNTTFITFDDVALVFLENHGDLATAVANLNAHKTDLHIDQIIYGQQQIDLGYGDPTKDPAVPDMIVLPTLGTIYTTSKSKIAEHGGGSDDDRHIACFAHNPLLTKKTFDGRINTTQVAPTILQVLGLNAEALQGVDAEGTQVLPGFGGFH</sequence>
<comment type="caution">
    <text evidence="6">The sequence shown here is derived from an EMBL/GenBank/DDBJ whole genome shotgun (WGS) entry which is preliminary data.</text>
</comment>
<keyword evidence="4" id="KW-0472">Membrane</keyword>
<evidence type="ECO:0000259" key="5">
    <source>
        <dbReference type="Pfam" id="PF01494"/>
    </source>
</evidence>
<proteinExistence type="predicted"/>
<dbReference type="InterPro" id="IPR002591">
    <property type="entry name" value="Phosphodiest/P_Trfase"/>
</dbReference>
<dbReference type="InterPro" id="IPR036188">
    <property type="entry name" value="FAD/NAD-bd_sf"/>
</dbReference>
<dbReference type="Pfam" id="PF01663">
    <property type="entry name" value="Phosphodiest"/>
    <property type="match status" value="1"/>
</dbReference>
<dbReference type="EMBL" id="JAHFXF010000575">
    <property type="protein sequence ID" value="KAG9685407.1"/>
    <property type="molecule type" value="Genomic_DNA"/>
</dbReference>
<evidence type="ECO:0000256" key="2">
    <source>
        <dbReference type="ARBA" id="ARBA00022827"/>
    </source>
</evidence>
<dbReference type="PANTHER" id="PTHR46865:SF2">
    <property type="entry name" value="MONOOXYGENASE"/>
    <property type="match status" value="1"/>
</dbReference>